<gene>
    <name evidence="1" type="ORF">CRG98_003661</name>
</gene>
<sequence length="123" mass="13552">MRRVQNRYNLKLLLSRPKPGFPFPRGFEVSFPAPSFLEFESVLTAHKTPTPCRHSSVGRPAHRVSINFKLYTLPTVPSPLPLLSLAPSCDGIPANPTLRGDAHGRLGRLSKRVSSVLTSPQLV</sequence>
<evidence type="ECO:0000313" key="2">
    <source>
        <dbReference type="Proteomes" id="UP000233551"/>
    </source>
</evidence>
<name>A0A2I0L5D6_PUNGR</name>
<evidence type="ECO:0000313" key="1">
    <source>
        <dbReference type="EMBL" id="PKI75927.1"/>
    </source>
</evidence>
<protein>
    <submittedName>
        <fullName evidence="1">Uncharacterized protein</fullName>
    </submittedName>
</protein>
<dbReference type="Proteomes" id="UP000233551">
    <property type="component" value="Unassembled WGS sequence"/>
</dbReference>
<keyword evidence="2" id="KW-1185">Reference proteome</keyword>
<reference evidence="1 2" key="1">
    <citation type="submission" date="2017-11" db="EMBL/GenBank/DDBJ databases">
        <title>De-novo sequencing of pomegranate (Punica granatum L.) genome.</title>
        <authorList>
            <person name="Akparov Z."/>
            <person name="Amiraslanov A."/>
            <person name="Hajiyeva S."/>
            <person name="Abbasov M."/>
            <person name="Kaur K."/>
            <person name="Hamwieh A."/>
            <person name="Solovyev V."/>
            <person name="Salamov A."/>
            <person name="Braich B."/>
            <person name="Kosarev P."/>
            <person name="Mahmoud A."/>
            <person name="Hajiyev E."/>
            <person name="Babayeva S."/>
            <person name="Izzatullayeva V."/>
            <person name="Mammadov A."/>
            <person name="Mammadov A."/>
            <person name="Sharifova S."/>
            <person name="Ojaghi J."/>
            <person name="Eynullazada K."/>
            <person name="Bayramov B."/>
            <person name="Abdulazimova A."/>
            <person name="Shahmuradov I."/>
        </authorList>
    </citation>
    <scope>NUCLEOTIDE SEQUENCE [LARGE SCALE GENOMIC DNA]</scope>
    <source>
        <strain evidence="2">cv. AG2017</strain>
        <tissue evidence="1">Leaf</tissue>
    </source>
</reference>
<proteinExistence type="predicted"/>
<organism evidence="1 2">
    <name type="scientific">Punica granatum</name>
    <name type="common">Pomegranate</name>
    <dbReference type="NCBI Taxonomy" id="22663"/>
    <lineage>
        <taxon>Eukaryota</taxon>
        <taxon>Viridiplantae</taxon>
        <taxon>Streptophyta</taxon>
        <taxon>Embryophyta</taxon>
        <taxon>Tracheophyta</taxon>
        <taxon>Spermatophyta</taxon>
        <taxon>Magnoliopsida</taxon>
        <taxon>eudicotyledons</taxon>
        <taxon>Gunneridae</taxon>
        <taxon>Pentapetalae</taxon>
        <taxon>rosids</taxon>
        <taxon>malvids</taxon>
        <taxon>Myrtales</taxon>
        <taxon>Lythraceae</taxon>
        <taxon>Punica</taxon>
    </lineage>
</organism>
<comment type="caution">
    <text evidence="1">The sequence shown here is derived from an EMBL/GenBank/DDBJ whole genome shotgun (WGS) entry which is preliminary data.</text>
</comment>
<dbReference type="EMBL" id="PGOL01000136">
    <property type="protein sequence ID" value="PKI75927.1"/>
    <property type="molecule type" value="Genomic_DNA"/>
</dbReference>
<accession>A0A2I0L5D6</accession>
<dbReference type="AlphaFoldDB" id="A0A2I0L5D6"/>